<evidence type="ECO:0000256" key="6">
    <source>
        <dbReference type="ARBA" id="ARBA00023136"/>
    </source>
</evidence>
<evidence type="ECO:0000256" key="7">
    <source>
        <dbReference type="ARBA" id="ARBA00023177"/>
    </source>
</evidence>
<dbReference type="AlphaFoldDB" id="A0A7S1AXZ5"/>
<keyword evidence="7 8" id="KW-0924">Ammonia transport</keyword>
<feature type="transmembrane region" description="Helical" evidence="8">
    <location>
        <begin position="294"/>
        <end position="313"/>
    </location>
</feature>
<comment type="similarity">
    <text evidence="2 8">Belongs to the ammonia transporter channel (TC 1.A.11.2) family.</text>
</comment>
<dbReference type="PROSITE" id="PS01219">
    <property type="entry name" value="AMMONIUM_TRANSP"/>
    <property type="match status" value="1"/>
</dbReference>
<feature type="compositionally biased region" description="Basic and acidic residues" evidence="9">
    <location>
        <begin position="446"/>
        <end position="459"/>
    </location>
</feature>
<dbReference type="GO" id="GO:0008519">
    <property type="term" value="F:ammonium channel activity"/>
    <property type="evidence" value="ECO:0007669"/>
    <property type="project" value="InterPro"/>
</dbReference>
<dbReference type="Gene3D" id="1.10.3430.10">
    <property type="entry name" value="Ammonium transporter AmtB like domains"/>
    <property type="match status" value="1"/>
</dbReference>
<keyword evidence="3 8" id="KW-0813">Transport</keyword>
<dbReference type="EMBL" id="HBFQ01061014">
    <property type="protein sequence ID" value="CAD8868841.1"/>
    <property type="molecule type" value="Transcribed_RNA"/>
</dbReference>
<dbReference type="SUPFAM" id="SSF111352">
    <property type="entry name" value="Ammonium transporter"/>
    <property type="match status" value="1"/>
</dbReference>
<dbReference type="InterPro" id="IPR018047">
    <property type="entry name" value="Ammonium_transpt_CS"/>
</dbReference>
<dbReference type="InterPro" id="IPR024041">
    <property type="entry name" value="NH4_transpt_AmtB-like_dom"/>
</dbReference>
<proteinExistence type="inferred from homology"/>
<feature type="transmembrane region" description="Helical" evidence="8">
    <location>
        <begin position="243"/>
        <end position="262"/>
    </location>
</feature>
<protein>
    <recommendedName>
        <fullName evidence="8">Ammonium transporter</fullName>
    </recommendedName>
</protein>
<evidence type="ECO:0000256" key="3">
    <source>
        <dbReference type="ARBA" id="ARBA00022448"/>
    </source>
</evidence>
<dbReference type="InterPro" id="IPR001905">
    <property type="entry name" value="Ammonium_transpt"/>
</dbReference>
<feature type="transmembrane region" description="Helical" evidence="8">
    <location>
        <begin position="269"/>
        <end position="288"/>
    </location>
</feature>
<evidence type="ECO:0000256" key="5">
    <source>
        <dbReference type="ARBA" id="ARBA00022989"/>
    </source>
</evidence>
<feature type="transmembrane region" description="Helical" evidence="8">
    <location>
        <begin position="41"/>
        <end position="63"/>
    </location>
</feature>
<reference evidence="11" key="1">
    <citation type="submission" date="2021-01" db="EMBL/GenBank/DDBJ databases">
        <authorList>
            <person name="Corre E."/>
            <person name="Pelletier E."/>
            <person name="Niang G."/>
            <person name="Scheremetjew M."/>
            <person name="Finn R."/>
            <person name="Kale V."/>
            <person name="Holt S."/>
            <person name="Cochrane G."/>
            <person name="Meng A."/>
            <person name="Brown T."/>
            <person name="Cohen L."/>
        </authorList>
    </citation>
    <scope>NUCLEOTIDE SEQUENCE</scope>
</reference>
<evidence type="ECO:0000313" key="11">
    <source>
        <dbReference type="EMBL" id="CAD8868841.1"/>
    </source>
</evidence>
<organism evidence="11">
    <name type="scientific">Noctiluca scintillans</name>
    <name type="common">Sea sparkle</name>
    <name type="synonym">Red tide dinoflagellate</name>
    <dbReference type="NCBI Taxonomy" id="2966"/>
    <lineage>
        <taxon>Eukaryota</taxon>
        <taxon>Sar</taxon>
        <taxon>Alveolata</taxon>
        <taxon>Dinophyceae</taxon>
        <taxon>Noctilucales</taxon>
        <taxon>Noctilucaceae</taxon>
        <taxon>Noctiluca</taxon>
    </lineage>
</organism>
<name>A0A7S1AXZ5_NOCSC</name>
<dbReference type="PANTHER" id="PTHR43029">
    <property type="entry name" value="AMMONIUM TRANSPORTER MEP2"/>
    <property type="match status" value="1"/>
</dbReference>
<feature type="region of interest" description="Disordered" evidence="9">
    <location>
        <begin position="446"/>
        <end position="480"/>
    </location>
</feature>
<dbReference type="GO" id="GO:0005886">
    <property type="term" value="C:plasma membrane"/>
    <property type="evidence" value="ECO:0007669"/>
    <property type="project" value="UniProtKB-SubCell"/>
</dbReference>
<dbReference type="Pfam" id="PF00909">
    <property type="entry name" value="Ammonium_transp"/>
    <property type="match status" value="1"/>
</dbReference>
<feature type="transmembrane region" description="Helical" evidence="8">
    <location>
        <begin position="138"/>
        <end position="159"/>
    </location>
</feature>
<keyword evidence="4 8" id="KW-0812">Transmembrane</keyword>
<dbReference type="NCBIfam" id="TIGR00836">
    <property type="entry name" value="amt"/>
    <property type="match status" value="1"/>
</dbReference>
<keyword evidence="6 8" id="KW-0472">Membrane</keyword>
<dbReference type="InterPro" id="IPR029020">
    <property type="entry name" value="Ammonium/urea_transptr"/>
</dbReference>
<evidence type="ECO:0000256" key="2">
    <source>
        <dbReference type="ARBA" id="ARBA00005887"/>
    </source>
</evidence>
<feature type="transmembrane region" description="Helical" evidence="8">
    <location>
        <begin position="105"/>
        <end position="126"/>
    </location>
</feature>
<comment type="subcellular location">
    <subcellularLocation>
        <location evidence="8">Cell membrane</location>
        <topology evidence="8">Multi-pass membrane protein</topology>
    </subcellularLocation>
    <subcellularLocation>
        <location evidence="1">Membrane</location>
        <topology evidence="1">Multi-pass membrane protein</topology>
    </subcellularLocation>
</comment>
<keyword evidence="5 8" id="KW-1133">Transmembrane helix</keyword>
<evidence type="ECO:0000256" key="9">
    <source>
        <dbReference type="SAM" id="MobiDB-lite"/>
    </source>
</evidence>
<evidence type="ECO:0000256" key="4">
    <source>
        <dbReference type="ARBA" id="ARBA00022692"/>
    </source>
</evidence>
<dbReference type="PANTHER" id="PTHR43029:SF10">
    <property type="entry name" value="AMMONIUM TRANSPORTER MEP2"/>
    <property type="match status" value="1"/>
</dbReference>
<feature type="transmembrane region" description="Helical" evidence="8">
    <location>
        <begin position="6"/>
        <end position="29"/>
    </location>
</feature>
<feature type="transmembrane region" description="Helical" evidence="8">
    <location>
        <begin position="171"/>
        <end position="193"/>
    </location>
</feature>
<accession>A0A7S1AXZ5</accession>
<feature type="transmembrane region" description="Helical" evidence="8">
    <location>
        <begin position="375"/>
        <end position="396"/>
    </location>
</feature>
<sequence>MTWDSGDVAFMIVCTGLVQFMTPGLAFFYSGLVREKTMLTMVAQNFVSLGLTTLLWATFLFSLCFGPHADRWGILGDPATFAFMRNVSPVVGLDLGQANGVVSEIPGLLFAAFQLKFAVITPALMTGAFADRFRFMPWLIFLCVWLIVVYAPWCHLIWGDGALSQWGVVDFAGGIVIHTTAGFSALAAVAFLGRRPHGVHDDPHHVHSVPLVFLGTAMLWFGWFGFNAGSAEAADSVATVALWNTQIAASSAMIVWGALDWYKRGKPSVVSACVGAVAGLATITPAAGYIQPSAALLLGLLAAPVCMSCVHFLEYTHFDDALDVWGVHGMGGAFGAIMVGLMADGPECADASVHPDWCVNPGTITRSGTAFSRQLCAVCLCALFSMAATLLILALLSRVVVLSPDHHELMDLDHHTFEEAAYKSPHYLNADRLKEALLDTEERFHMQHDGSDSSTHAEESTAIPKTSSLSPTLSPDDRFGPEHERLVQTAAQLMNGQLNGTTSIFVGGTHTHYPAGVV</sequence>
<evidence type="ECO:0000256" key="8">
    <source>
        <dbReference type="RuleBase" id="RU362002"/>
    </source>
</evidence>
<gene>
    <name evidence="11" type="ORF">NSCI0253_LOCUS43197</name>
</gene>
<evidence type="ECO:0000256" key="1">
    <source>
        <dbReference type="ARBA" id="ARBA00004141"/>
    </source>
</evidence>
<feature type="domain" description="Ammonium transporter AmtB-like" evidence="10">
    <location>
        <begin position="9"/>
        <end position="422"/>
    </location>
</feature>
<evidence type="ECO:0000259" key="10">
    <source>
        <dbReference type="Pfam" id="PF00909"/>
    </source>
</evidence>
<feature type="transmembrane region" description="Helical" evidence="8">
    <location>
        <begin position="205"/>
        <end position="223"/>
    </location>
</feature>